<reference evidence="2 3" key="1">
    <citation type="submission" date="2020-01" db="EMBL/GenBank/DDBJ databases">
        <title>Complete genome sequence of Chitinophaga sp. H33E-04 isolated from quinoa roots.</title>
        <authorList>
            <person name="Weon H.-Y."/>
            <person name="Lee S.A."/>
        </authorList>
    </citation>
    <scope>NUCLEOTIDE SEQUENCE [LARGE SCALE GENOMIC DNA]</scope>
    <source>
        <strain evidence="2 3">H33E-04</strain>
    </source>
</reference>
<dbReference type="EMBL" id="CP048113">
    <property type="protein sequence ID" value="QHS62295.1"/>
    <property type="molecule type" value="Genomic_DNA"/>
</dbReference>
<evidence type="ECO:0000313" key="3">
    <source>
        <dbReference type="Proteomes" id="UP000476411"/>
    </source>
</evidence>
<dbReference type="InterPro" id="IPR011704">
    <property type="entry name" value="ATPase_dyneun-rel_AAA"/>
</dbReference>
<dbReference type="GO" id="GO:0016887">
    <property type="term" value="F:ATP hydrolysis activity"/>
    <property type="evidence" value="ECO:0007669"/>
    <property type="project" value="InterPro"/>
</dbReference>
<dbReference type="KEGG" id="chih:GWR21_22730"/>
<dbReference type="SMART" id="SM00382">
    <property type="entry name" value="AAA"/>
    <property type="match status" value="1"/>
</dbReference>
<protein>
    <submittedName>
        <fullName evidence="2">AAA domain-containing protein</fullName>
    </submittedName>
</protein>
<evidence type="ECO:0000259" key="1">
    <source>
        <dbReference type="SMART" id="SM00382"/>
    </source>
</evidence>
<accession>A0A6B9ZMB4</accession>
<dbReference type="InterPro" id="IPR003593">
    <property type="entry name" value="AAA+_ATPase"/>
</dbReference>
<dbReference type="Proteomes" id="UP000476411">
    <property type="component" value="Chromosome"/>
</dbReference>
<gene>
    <name evidence="2" type="ORF">GWR21_22730</name>
</gene>
<proteinExistence type="predicted"/>
<dbReference type="GO" id="GO:0005524">
    <property type="term" value="F:ATP binding"/>
    <property type="evidence" value="ECO:0007669"/>
    <property type="project" value="InterPro"/>
</dbReference>
<dbReference type="InterPro" id="IPR027417">
    <property type="entry name" value="P-loop_NTPase"/>
</dbReference>
<dbReference type="Gene3D" id="3.40.50.300">
    <property type="entry name" value="P-loop containing nucleotide triphosphate hydrolases"/>
    <property type="match status" value="1"/>
</dbReference>
<dbReference type="Pfam" id="PF07728">
    <property type="entry name" value="AAA_5"/>
    <property type="match status" value="1"/>
</dbReference>
<dbReference type="SUPFAM" id="SSF52540">
    <property type="entry name" value="P-loop containing nucleoside triphosphate hydrolases"/>
    <property type="match status" value="1"/>
</dbReference>
<name>A0A6B9ZMB4_9BACT</name>
<dbReference type="PANTHER" id="PTHR37291">
    <property type="entry name" value="5-METHYLCYTOSINE-SPECIFIC RESTRICTION ENZYME B"/>
    <property type="match status" value="1"/>
</dbReference>
<dbReference type="PANTHER" id="PTHR37291:SF1">
    <property type="entry name" value="TYPE IV METHYL-DIRECTED RESTRICTION ENZYME ECOKMCRB SUBUNIT"/>
    <property type="match status" value="1"/>
</dbReference>
<dbReference type="AlphaFoldDB" id="A0A6B9ZMB4"/>
<evidence type="ECO:0000313" key="2">
    <source>
        <dbReference type="EMBL" id="QHS62295.1"/>
    </source>
</evidence>
<feature type="domain" description="AAA+ ATPase" evidence="1">
    <location>
        <begin position="201"/>
        <end position="403"/>
    </location>
</feature>
<organism evidence="2 3">
    <name type="scientific">Chitinophaga agri</name>
    <dbReference type="NCBI Taxonomy" id="2703787"/>
    <lineage>
        <taxon>Bacteria</taxon>
        <taxon>Pseudomonadati</taxon>
        <taxon>Bacteroidota</taxon>
        <taxon>Chitinophagia</taxon>
        <taxon>Chitinophagales</taxon>
        <taxon>Chitinophagaceae</taxon>
        <taxon>Chitinophaga</taxon>
    </lineage>
</organism>
<dbReference type="RefSeq" id="WP_162333945.1">
    <property type="nucleotide sequence ID" value="NZ_CP048113.1"/>
</dbReference>
<keyword evidence="3" id="KW-1185">Reference proteome</keyword>
<sequence>MKRARIYDVREGDIDYHKQLSPDKAFLFRSEESLPDSMEGDIVFIVDQTEKQAFYTIATDILCKSTHKADKQGVTFKYNNKTYSSTSGTRFRKYDILQTVEISAGWVWCHSLPDNPVVDLWNEQGDNPDRLKNVNELQKLFTTGPAFEQLDRYNIQVDIVDIPVNQSNIKMTMVTSSTHMKKKETISYEHPYRKLLMAIRTKPFVLLSGVSGTGKSWLARKIAYMTCADEALRKGEQPGNFEIVRVRPDWHDPDELLGYQTIIQGGRVRYHCTDVLRFIVKAWQYPHVPFILCLDEMNLAQIEHYFSDFLSVLETVRSDNGRIIYDAFISHSRVKQYSREDETFWMQLGLEGNDPLMQHFLMHGISIPVNLVVIGTVNIDATTRTLSARLLDRTMIIEMKRRDLWHDLTAAQEKWEYPETYEIAAWLRQPPLDRHVAYSRYPDIGMTIMQRLEKLLHVLDNSPFELSERFVHSTLVYCFLHNELAIKEQQKDDWLNSCLDEIICMKILVRISGDSNSCRPVLEKLMGETAYYPVSRRKVTHMLALLENNGYTSYW</sequence>
<dbReference type="InterPro" id="IPR052934">
    <property type="entry name" value="Methyl-DNA_Rec/Restrict_Enz"/>
</dbReference>